<reference evidence="5 6" key="1">
    <citation type="submission" date="2019-09" db="EMBL/GenBank/DDBJ databases">
        <authorList>
            <person name="Criscuolo A."/>
        </authorList>
    </citation>
    <scope>NUCLEOTIDE SEQUENCE [LARGE SCALE GENOMIC DNA]</scope>
    <source>
        <strain evidence="6">3(2)</strain>
    </source>
</reference>
<dbReference type="PANTHER" id="PTHR23089">
    <property type="entry name" value="HISTIDINE TRIAD HIT PROTEIN"/>
    <property type="match status" value="1"/>
</dbReference>
<keyword evidence="6" id="KW-1185">Reference proteome</keyword>
<sequence>MDCLFCKIIEREIPADIVYEDDDVLAFNDINPQAPTHMLIVPKQHIATLNDIEEGDLALVGRLQFTAAKLAEEKGFAEEGYRVVMNCNDQGGQTVFHIHMHLMGGRRFTWPAG</sequence>
<dbReference type="PROSITE" id="PS51084">
    <property type="entry name" value="HIT_2"/>
    <property type="match status" value="1"/>
</dbReference>
<dbReference type="PROSITE" id="PS00892">
    <property type="entry name" value="HIT_1"/>
    <property type="match status" value="1"/>
</dbReference>
<dbReference type="Pfam" id="PF01230">
    <property type="entry name" value="HIT"/>
    <property type="match status" value="1"/>
</dbReference>
<evidence type="ECO:0000256" key="3">
    <source>
        <dbReference type="PROSITE-ProRule" id="PRU00464"/>
    </source>
</evidence>
<dbReference type="GO" id="GO:0016787">
    <property type="term" value="F:hydrolase activity"/>
    <property type="evidence" value="ECO:0007669"/>
    <property type="project" value="UniProtKB-KW"/>
</dbReference>
<dbReference type="CDD" id="cd01276">
    <property type="entry name" value="PKCI_related"/>
    <property type="match status" value="1"/>
</dbReference>
<name>A0A5K1I4W6_9GAMM</name>
<feature type="active site" description="Tele-AMP-histidine intermediate" evidence="1">
    <location>
        <position position="99"/>
    </location>
</feature>
<dbReference type="SUPFAM" id="SSF54197">
    <property type="entry name" value="HIT-like"/>
    <property type="match status" value="1"/>
</dbReference>
<proteinExistence type="predicted"/>
<gene>
    <name evidence="5" type="ORF">HALO32_01512</name>
</gene>
<dbReference type="EMBL" id="CABVOU010000029">
    <property type="protein sequence ID" value="VVZ95441.1"/>
    <property type="molecule type" value="Genomic_DNA"/>
</dbReference>
<dbReference type="Proteomes" id="UP000326725">
    <property type="component" value="Unassembled WGS sequence"/>
</dbReference>
<dbReference type="Gene3D" id="3.30.428.10">
    <property type="entry name" value="HIT-like"/>
    <property type="match status" value="1"/>
</dbReference>
<organism evidence="5 6">
    <name type="scientific">Halomonas lysinitropha</name>
    <dbReference type="NCBI Taxonomy" id="2607506"/>
    <lineage>
        <taxon>Bacteria</taxon>
        <taxon>Pseudomonadati</taxon>
        <taxon>Pseudomonadota</taxon>
        <taxon>Gammaproteobacteria</taxon>
        <taxon>Oceanospirillales</taxon>
        <taxon>Halomonadaceae</taxon>
        <taxon>Halomonas</taxon>
    </lineage>
</organism>
<evidence type="ECO:0000259" key="4">
    <source>
        <dbReference type="PROSITE" id="PS51084"/>
    </source>
</evidence>
<feature type="short sequence motif" description="Histidine triad motif" evidence="2 3">
    <location>
        <begin position="97"/>
        <end position="101"/>
    </location>
</feature>
<keyword evidence="5" id="KW-0378">Hydrolase</keyword>
<evidence type="ECO:0000256" key="1">
    <source>
        <dbReference type="PIRSR" id="PIRSR601310-1"/>
    </source>
</evidence>
<evidence type="ECO:0000313" key="5">
    <source>
        <dbReference type="EMBL" id="VVZ95441.1"/>
    </source>
</evidence>
<dbReference type="InterPro" id="IPR001310">
    <property type="entry name" value="Histidine_triad_HIT"/>
</dbReference>
<dbReference type="InterPro" id="IPR011146">
    <property type="entry name" value="HIT-like"/>
</dbReference>
<evidence type="ECO:0000256" key="2">
    <source>
        <dbReference type="PIRSR" id="PIRSR601310-3"/>
    </source>
</evidence>
<dbReference type="RefSeq" id="WP_151443189.1">
    <property type="nucleotide sequence ID" value="NZ_CABVOU010000029.1"/>
</dbReference>
<protein>
    <submittedName>
        <fullName evidence="5">HIT-like protein</fullName>
        <ecNumber evidence="5">3.-.-.-</ecNumber>
    </submittedName>
</protein>
<evidence type="ECO:0000313" key="6">
    <source>
        <dbReference type="Proteomes" id="UP000326725"/>
    </source>
</evidence>
<accession>A0A5K1I4W6</accession>
<dbReference type="InterPro" id="IPR019808">
    <property type="entry name" value="Histidine_triad_CS"/>
</dbReference>
<dbReference type="EC" id="3.-.-.-" evidence="5"/>
<feature type="domain" description="HIT" evidence="4">
    <location>
        <begin position="4"/>
        <end position="113"/>
    </location>
</feature>
<dbReference type="PRINTS" id="PR00332">
    <property type="entry name" value="HISTRIAD"/>
</dbReference>
<dbReference type="InterPro" id="IPR036265">
    <property type="entry name" value="HIT-like_sf"/>
</dbReference>
<dbReference type="AlphaFoldDB" id="A0A5K1I4W6"/>